<keyword evidence="2" id="KW-1185">Reference proteome</keyword>
<accession>A0ABW6IAK9</accession>
<proteinExistence type="predicted"/>
<protein>
    <submittedName>
        <fullName evidence="1">Uncharacterized protein</fullName>
    </submittedName>
</protein>
<reference evidence="1 2" key="1">
    <citation type="submission" date="2024-10" db="EMBL/GenBank/DDBJ databases">
        <authorList>
            <person name="Ratan Roy A."/>
            <person name="Morales Sandoval P.H."/>
            <person name="De Los Santos Villalobos S."/>
            <person name="Chakraborty S."/>
            <person name="Mukherjee J."/>
        </authorList>
    </citation>
    <scope>NUCLEOTIDE SEQUENCE [LARGE SCALE GENOMIC DNA]</scope>
    <source>
        <strain evidence="1 2">S1</strain>
    </source>
</reference>
<evidence type="ECO:0000313" key="1">
    <source>
        <dbReference type="EMBL" id="MFE4105200.1"/>
    </source>
</evidence>
<organism evidence="1 2">
    <name type="scientific">Almyronema epifaneia S1</name>
    <dbReference type="NCBI Taxonomy" id="2991925"/>
    <lineage>
        <taxon>Bacteria</taxon>
        <taxon>Bacillati</taxon>
        <taxon>Cyanobacteriota</taxon>
        <taxon>Cyanophyceae</taxon>
        <taxon>Nodosilineales</taxon>
        <taxon>Nodosilineaceae</taxon>
        <taxon>Almyronema</taxon>
        <taxon>Almyronema epifaneia</taxon>
    </lineage>
</organism>
<name>A0ABW6IAK9_9CYAN</name>
<gene>
    <name evidence="1" type="ORF">ACFVKH_02855</name>
</gene>
<evidence type="ECO:0000313" key="2">
    <source>
        <dbReference type="Proteomes" id="UP001600165"/>
    </source>
</evidence>
<dbReference type="EMBL" id="JBHZOL010000021">
    <property type="protein sequence ID" value="MFE4105200.1"/>
    <property type="molecule type" value="Genomic_DNA"/>
</dbReference>
<dbReference type="Proteomes" id="UP001600165">
    <property type="component" value="Unassembled WGS sequence"/>
</dbReference>
<comment type="caution">
    <text evidence="1">The sequence shown here is derived from an EMBL/GenBank/DDBJ whole genome shotgun (WGS) entry which is preliminary data.</text>
</comment>
<sequence length="42" mass="4715">MFSPFFNTIATPTLSCQLGGSDLSDRWFGQSCSSRDRRLSKN</sequence>